<dbReference type="EMBL" id="PQNY01000017">
    <property type="protein sequence ID" value="POS00937.1"/>
    <property type="molecule type" value="Genomic_DNA"/>
</dbReference>
<dbReference type="PANTHER" id="PTHR21666:SF286">
    <property type="entry name" value="LIPOPROTEIN NLPD"/>
    <property type="match status" value="1"/>
</dbReference>
<feature type="domain" description="M23ase beta-sheet core" evidence="1">
    <location>
        <begin position="89"/>
        <end position="184"/>
    </location>
</feature>
<dbReference type="GO" id="GO:0004222">
    <property type="term" value="F:metalloendopeptidase activity"/>
    <property type="evidence" value="ECO:0007669"/>
    <property type="project" value="TreeGrafter"/>
</dbReference>
<dbReference type="InterPro" id="IPR011055">
    <property type="entry name" value="Dup_hybrid_motif"/>
</dbReference>
<evidence type="ECO:0000313" key="2">
    <source>
        <dbReference type="EMBL" id="POS00937.1"/>
    </source>
</evidence>
<organism evidence="2 3">
    <name type="scientific">Flavobacterium croceum DSM 17960</name>
    <dbReference type="NCBI Taxonomy" id="1121886"/>
    <lineage>
        <taxon>Bacteria</taxon>
        <taxon>Pseudomonadati</taxon>
        <taxon>Bacteroidota</taxon>
        <taxon>Flavobacteriia</taxon>
        <taxon>Flavobacteriales</taxon>
        <taxon>Flavobacteriaceae</taxon>
        <taxon>Flavobacterium</taxon>
    </lineage>
</organism>
<dbReference type="OrthoDB" id="9810477at2"/>
<dbReference type="Gene3D" id="2.70.70.10">
    <property type="entry name" value="Glucose Permease (Domain IIA)"/>
    <property type="match status" value="1"/>
</dbReference>
<protein>
    <submittedName>
        <fullName evidence="2">Peptidase M23-like protein</fullName>
    </submittedName>
</protein>
<dbReference type="SUPFAM" id="SSF51261">
    <property type="entry name" value="Duplicated hybrid motif"/>
    <property type="match status" value="1"/>
</dbReference>
<dbReference type="CDD" id="cd12797">
    <property type="entry name" value="M23_peptidase"/>
    <property type="match status" value="1"/>
</dbReference>
<dbReference type="Proteomes" id="UP000237056">
    <property type="component" value="Unassembled WGS sequence"/>
</dbReference>
<dbReference type="InterPro" id="IPR050570">
    <property type="entry name" value="Cell_wall_metabolism_enzyme"/>
</dbReference>
<sequence>MRTIATFLCCLVFNHFFSQVSTEESKMRKILSLCKTEQELKIIFELKTDFPSVFSSVPTINPINPVNNPRISSSFSSKRIHPIYGNERAHNGIDITGALNTPVYATADGTVTNARFFNGNAGHSVTISHKFGFVTKYFHLSIFIVEPGEKVTKGQIIGYLGNSGSSTAPHLHYEMWKNGKVLNPFGLF</sequence>
<proteinExistence type="predicted"/>
<gene>
    <name evidence="2" type="ORF">Q361_11741</name>
</gene>
<dbReference type="PANTHER" id="PTHR21666">
    <property type="entry name" value="PEPTIDASE-RELATED"/>
    <property type="match status" value="1"/>
</dbReference>
<evidence type="ECO:0000313" key="3">
    <source>
        <dbReference type="Proteomes" id="UP000237056"/>
    </source>
</evidence>
<accession>A0A2S4N5D5</accession>
<name>A0A2S4N5D5_9FLAO</name>
<dbReference type="Pfam" id="PF01551">
    <property type="entry name" value="Peptidase_M23"/>
    <property type="match status" value="1"/>
</dbReference>
<evidence type="ECO:0000259" key="1">
    <source>
        <dbReference type="Pfam" id="PF01551"/>
    </source>
</evidence>
<dbReference type="RefSeq" id="WP_103726894.1">
    <property type="nucleotide sequence ID" value="NZ_PQNY01000017.1"/>
</dbReference>
<comment type="caution">
    <text evidence="2">The sequence shown here is derived from an EMBL/GenBank/DDBJ whole genome shotgun (WGS) entry which is preliminary data.</text>
</comment>
<reference evidence="2 3" key="1">
    <citation type="submission" date="2018-01" db="EMBL/GenBank/DDBJ databases">
        <title>Genomic Encyclopedia of Type Strains, Phase I: the one thousand microbial genomes (KMG-I) project.</title>
        <authorList>
            <person name="Goeker M."/>
        </authorList>
    </citation>
    <scope>NUCLEOTIDE SEQUENCE [LARGE SCALE GENOMIC DNA]</scope>
    <source>
        <strain evidence="2 3">DSM 17960</strain>
    </source>
</reference>
<keyword evidence="3" id="KW-1185">Reference proteome</keyword>
<dbReference type="InterPro" id="IPR016047">
    <property type="entry name" value="M23ase_b-sheet_dom"/>
</dbReference>
<dbReference type="AlphaFoldDB" id="A0A2S4N5D5"/>